<dbReference type="Proteomes" id="UP001303473">
    <property type="component" value="Unassembled WGS sequence"/>
</dbReference>
<feature type="domain" description="Heterokaryon incompatibility" evidence="1">
    <location>
        <begin position="47"/>
        <end position="207"/>
    </location>
</feature>
<protein>
    <submittedName>
        <fullName evidence="2">Heterokaryon incompatibility protein-domain-containing protein</fullName>
    </submittedName>
</protein>
<evidence type="ECO:0000313" key="2">
    <source>
        <dbReference type="EMBL" id="KAK3938721.1"/>
    </source>
</evidence>
<keyword evidence="3" id="KW-1185">Reference proteome</keyword>
<accession>A0AAN6S3Q0</accession>
<dbReference type="InterPro" id="IPR010730">
    <property type="entry name" value="HET"/>
</dbReference>
<proteinExistence type="predicted"/>
<gene>
    <name evidence="2" type="ORF">QBC46DRAFT_161268</name>
</gene>
<dbReference type="PANTHER" id="PTHR24148:SF73">
    <property type="entry name" value="HET DOMAIN PROTEIN (AFU_ORTHOLOGUE AFUA_8G01020)"/>
    <property type="match status" value="1"/>
</dbReference>
<dbReference type="AlphaFoldDB" id="A0AAN6S3Q0"/>
<dbReference type="InterPro" id="IPR052895">
    <property type="entry name" value="HetReg/Transcr_Mod"/>
</dbReference>
<sequence length="651" mass="73475">MENNDYQYQPLQSPKSIRVLRLFGGSGDDLVAELIETALGDKGSVPYEAISYVWGSATKSHLLRLLGVRTLKITASLYSALRNIRHAGTEDGIRTLWADGVCINQQDVEERSCQVQLMAEIYRSASRVITYVGNDTDNIKPAIDLAKRLILCSIELRATWTKIRVTPSSAAPYHTKYRLPSDGDPAWLPLRNFLGRPWYTRMWIVQESLLNKNVLMMCGKVEIPWWLFTAFSRMQETSAYLNQYIAVTSTSERQIGAMGMMAGLRLEYEVQPQSLSLLTYLARCRDLDCGDPRDRVFALSSLVQDAKIIPDYKKPMARVFTEVAAQLLRSPEGTMVLSYTSIVRDPQVPSWAPDWSVPMAQIPIFQCQMFDASGDVITFPTPPIKDIDISCGTLRLSGIIHDRIVHVTDTLRRVFVTARLARYAWARDQYLRLISGPLGTAYPGGGSYMEAFWRTLICDLDHANRFSLTSRAPASLGGDFEAYVRPDKARAKREATEYMIRYTPGFRPEPPPLDPKVIVAFERERDMPASIFGEKEGEQNVFSALRGPRNDQSDGTTYRDTILRAANVYRTFFTTEKGYIGLGLDRGMAVGDVIAFLPRTRVPFMLRPTGKKRDEYWLVADCYVHGLMYGKVFEDYLGGEGGEGFEEFTLV</sequence>
<reference evidence="3" key="1">
    <citation type="journal article" date="2023" name="Mol. Phylogenet. Evol.">
        <title>Genome-scale phylogeny and comparative genomics of the fungal order Sordariales.</title>
        <authorList>
            <person name="Hensen N."/>
            <person name="Bonometti L."/>
            <person name="Westerberg I."/>
            <person name="Brannstrom I.O."/>
            <person name="Guillou S."/>
            <person name="Cros-Aarteil S."/>
            <person name="Calhoun S."/>
            <person name="Haridas S."/>
            <person name="Kuo A."/>
            <person name="Mondo S."/>
            <person name="Pangilinan J."/>
            <person name="Riley R."/>
            <person name="LaButti K."/>
            <person name="Andreopoulos B."/>
            <person name="Lipzen A."/>
            <person name="Chen C."/>
            <person name="Yan M."/>
            <person name="Daum C."/>
            <person name="Ng V."/>
            <person name="Clum A."/>
            <person name="Steindorff A."/>
            <person name="Ohm R.A."/>
            <person name="Martin F."/>
            <person name="Silar P."/>
            <person name="Natvig D.O."/>
            <person name="Lalanne C."/>
            <person name="Gautier V."/>
            <person name="Ament-Velasquez S.L."/>
            <person name="Kruys A."/>
            <person name="Hutchinson M.I."/>
            <person name="Powell A.J."/>
            <person name="Barry K."/>
            <person name="Miller A.N."/>
            <person name="Grigoriev I.V."/>
            <person name="Debuchy R."/>
            <person name="Gladieux P."/>
            <person name="Hiltunen Thoren M."/>
            <person name="Johannesson H."/>
        </authorList>
    </citation>
    <scope>NUCLEOTIDE SEQUENCE [LARGE SCALE GENOMIC DNA]</scope>
    <source>
        <strain evidence="3">CBS 340.73</strain>
    </source>
</reference>
<organism evidence="2 3">
    <name type="scientific">Diplogelasinospora grovesii</name>
    <dbReference type="NCBI Taxonomy" id="303347"/>
    <lineage>
        <taxon>Eukaryota</taxon>
        <taxon>Fungi</taxon>
        <taxon>Dikarya</taxon>
        <taxon>Ascomycota</taxon>
        <taxon>Pezizomycotina</taxon>
        <taxon>Sordariomycetes</taxon>
        <taxon>Sordariomycetidae</taxon>
        <taxon>Sordariales</taxon>
        <taxon>Diplogelasinosporaceae</taxon>
        <taxon>Diplogelasinospora</taxon>
    </lineage>
</organism>
<dbReference type="EMBL" id="MU853824">
    <property type="protein sequence ID" value="KAK3938721.1"/>
    <property type="molecule type" value="Genomic_DNA"/>
</dbReference>
<evidence type="ECO:0000313" key="3">
    <source>
        <dbReference type="Proteomes" id="UP001303473"/>
    </source>
</evidence>
<comment type="caution">
    <text evidence="2">The sequence shown here is derived from an EMBL/GenBank/DDBJ whole genome shotgun (WGS) entry which is preliminary data.</text>
</comment>
<name>A0AAN6S3Q0_9PEZI</name>
<evidence type="ECO:0000259" key="1">
    <source>
        <dbReference type="Pfam" id="PF06985"/>
    </source>
</evidence>
<dbReference type="Pfam" id="PF26639">
    <property type="entry name" value="Het-6_barrel"/>
    <property type="match status" value="1"/>
</dbReference>
<dbReference type="PANTHER" id="PTHR24148">
    <property type="entry name" value="ANKYRIN REPEAT DOMAIN-CONTAINING PROTEIN 39 HOMOLOG-RELATED"/>
    <property type="match status" value="1"/>
</dbReference>
<dbReference type="Pfam" id="PF06985">
    <property type="entry name" value="HET"/>
    <property type="match status" value="1"/>
</dbReference>